<gene>
    <name evidence="2" type="ORF">BS297_22195</name>
</gene>
<evidence type="ECO:0000259" key="1">
    <source>
        <dbReference type="SMART" id="SM00065"/>
    </source>
</evidence>
<dbReference type="SUPFAM" id="SSF55781">
    <property type="entry name" value="GAF domain-like"/>
    <property type="match status" value="2"/>
</dbReference>
<feature type="domain" description="GAF" evidence="1">
    <location>
        <begin position="45"/>
        <end position="192"/>
    </location>
</feature>
<dbReference type="GO" id="GO:0016301">
    <property type="term" value="F:kinase activity"/>
    <property type="evidence" value="ECO:0007669"/>
    <property type="project" value="UniProtKB-KW"/>
</dbReference>
<keyword evidence="2" id="KW-0808">Transferase</keyword>
<feature type="non-terminal residue" evidence="2">
    <location>
        <position position="285"/>
    </location>
</feature>
<comment type="caution">
    <text evidence="2">The sequence shown here is derived from an EMBL/GenBank/DDBJ whole genome shotgun (WGS) entry which is preliminary data.</text>
</comment>
<keyword evidence="2" id="KW-0418">Kinase</keyword>
<protein>
    <submittedName>
        <fullName evidence="2">Histidine kinase</fullName>
    </submittedName>
</protein>
<sequence length="285" mass="30297">MPGSRDALMLSLFGDIAGSAELTALNPTAIPKLLSAVLTVGSTLQLDETLQQIVDVARHVLEADYGALGVKSPDGRLSRFIHSGLNQGQVAKIGHLPEGHGLLGLVVQEPCPVRTDRIASHPSSAGFPTNHPPMDTFLGVPIFVRGEVFGSIYLADSSERTAFDDRDEAVLQILANAASIAIDNARLFEESQTREAWLKAVAAVNARLLSGGSRDETLAELVRTTRRLTDGNLVCIVRYDLGEGPGVHVAESRTRGMTVSDGTVLDLSGTVIDEAARSRRTISAP</sequence>
<reference evidence="2 3" key="1">
    <citation type="journal article" date="2017" name="Poromechanics V (2013)">
        <title>Genomic Characterization of the Arsenic-Tolerant Actinobacterium, &lt;i&gt;Rhodococcus erythropolis&lt;/i&gt; S43.</title>
        <authorList>
            <person name="Retamal-Morales G."/>
            <person name="Mehnert M."/>
            <person name="Schwabe R."/>
            <person name="Tischler D."/>
            <person name="Schloemann M."/>
            <person name="Levican G.J."/>
        </authorList>
    </citation>
    <scope>NUCLEOTIDE SEQUENCE [LARGE SCALE GENOMIC DNA]</scope>
    <source>
        <strain evidence="2 3">S43</strain>
    </source>
</reference>
<evidence type="ECO:0000313" key="2">
    <source>
        <dbReference type="EMBL" id="KAB2583136.1"/>
    </source>
</evidence>
<dbReference type="EMBL" id="MRBO01000592">
    <property type="protein sequence ID" value="KAB2583136.1"/>
    <property type="molecule type" value="Genomic_DNA"/>
</dbReference>
<dbReference type="InterPro" id="IPR003018">
    <property type="entry name" value="GAF"/>
</dbReference>
<accession>A0A5N5DZC1</accession>
<dbReference type="Pfam" id="PF13185">
    <property type="entry name" value="GAF_2"/>
    <property type="match status" value="1"/>
</dbReference>
<name>A0A5N5DZC1_RHOER</name>
<dbReference type="Proteomes" id="UP000325576">
    <property type="component" value="Unassembled WGS sequence"/>
</dbReference>
<organism evidence="2 3">
    <name type="scientific">Rhodococcus erythropolis</name>
    <name type="common">Arthrobacter picolinophilus</name>
    <dbReference type="NCBI Taxonomy" id="1833"/>
    <lineage>
        <taxon>Bacteria</taxon>
        <taxon>Bacillati</taxon>
        <taxon>Actinomycetota</taxon>
        <taxon>Actinomycetes</taxon>
        <taxon>Mycobacteriales</taxon>
        <taxon>Nocardiaceae</taxon>
        <taxon>Rhodococcus</taxon>
        <taxon>Rhodococcus erythropolis group</taxon>
    </lineage>
</organism>
<proteinExistence type="predicted"/>
<dbReference type="SMART" id="SM00065">
    <property type="entry name" value="GAF"/>
    <property type="match status" value="1"/>
</dbReference>
<dbReference type="InterPro" id="IPR029016">
    <property type="entry name" value="GAF-like_dom_sf"/>
</dbReference>
<dbReference type="AlphaFoldDB" id="A0A5N5DZC1"/>
<evidence type="ECO:0000313" key="3">
    <source>
        <dbReference type="Proteomes" id="UP000325576"/>
    </source>
</evidence>
<dbReference type="Gene3D" id="3.30.450.40">
    <property type="match status" value="1"/>
</dbReference>